<dbReference type="SUPFAM" id="SSF51971">
    <property type="entry name" value="Nucleotide-binding domain"/>
    <property type="match status" value="1"/>
</dbReference>
<dbReference type="AlphaFoldDB" id="A0A2K9MIE3"/>
<dbReference type="Gene3D" id="3.30.9.10">
    <property type="entry name" value="D-Amino Acid Oxidase, subunit A, domain 2"/>
    <property type="match status" value="2"/>
</dbReference>
<evidence type="ECO:0000313" key="3">
    <source>
        <dbReference type="EMBL" id="AUM75390.1"/>
    </source>
</evidence>
<dbReference type="KEGG" id="paru:CYR75_14775"/>
<name>A0A2K9MIE3_9RHOB</name>
<keyword evidence="1" id="KW-0560">Oxidoreductase</keyword>
<keyword evidence="4" id="KW-1185">Reference proteome</keyword>
<proteinExistence type="predicted"/>
<protein>
    <submittedName>
        <fullName evidence="3">FAD-dependent oxidoreductase</fullName>
    </submittedName>
</protein>
<gene>
    <name evidence="3" type="ORF">CYR75_14775</name>
</gene>
<dbReference type="Proteomes" id="UP000234882">
    <property type="component" value="Chromosome"/>
</dbReference>
<dbReference type="PANTHER" id="PTHR13847">
    <property type="entry name" value="SARCOSINE DEHYDROGENASE-RELATED"/>
    <property type="match status" value="1"/>
</dbReference>
<accession>A0A2K9MIE3</accession>
<reference evidence="4" key="1">
    <citation type="submission" date="2017-12" db="EMBL/GenBank/DDBJ databases">
        <title>Genomic analysis of Paracoccus sp. CBA4604.</title>
        <authorList>
            <person name="Roh S.W."/>
            <person name="Kim J.Y."/>
            <person name="Kim J.S."/>
        </authorList>
    </citation>
    <scope>NUCLEOTIDE SEQUENCE [LARGE SCALE GENOMIC DNA]</scope>
    <source>
        <strain evidence="4">CBA4604</strain>
    </source>
</reference>
<dbReference type="Gene3D" id="3.50.50.60">
    <property type="entry name" value="FAD/NAD(P)-binding domain"/>
    <property type="match status" value="2"/>
</dbReference>
<evidence type="ECO:0000256" key="1">
    <source>
        <dbReference type="ARBA" id="ARBA00023002"/>
    </source>
</evidence>
<evidence type="ECO:0000259" key="2">
    <source>
        <dbReference type="Pfam" id="PF01266"/>
    </source>
</evidence>
<dbReference type="InterPro" id="IPR006076">
    <property type="entry name" value="FAD-dep_OxRdtase"/>
</dbReference>
<dbReference type="InterPro" id="IPR036188">
    <property type="entry name" value="FAD/NAD-bd_sf"/>
</dbReference>
<dbReference type="Pfam" id="PF01266">
    <property type="entry name" value="DAO"/>
    <property type="match status" value="1"/>
</dbReference>
<dbReference type="OrthoDB" id="7818064at2"/>
<dbReference type="RefSeq" id="WP_101500732.1">
    <property type="nucleotide sequence ID" value="NZ_CP025583.1"/>
</dbReference>
<dbReference type="GO" id="GO:0005737">
    <property type="term" value="C:cytoplasm"/>
    <property type="evidence" value="ECO:0007669"/>
    <property type="project" value="TreeGrafter"/>
</dbReference>
<dbReference type="GO" id="GO:0016491">
    <property type="term" value="F:oxidoreductase activity"/>
    <property type="evidence" value="ECO:0007669"/>
    <property type="project" value="UniProtKB-KW"/>
</dbReference>
<evidence type="ECO:0000313" key="4">
    <source>
        <dbReference type="Proteomes" id="UP000234882"/>
    </source>
</evidence>
<dbReference type="PANTHER" id="PTHR13847:SF289">
    <property type="entry name" value="GLYCINE OXIDASE"/>
    <property type="match status" value="1"/>
</dbReference>
<feature type="domain" description="FAD dependent oxidoreductase" evidence="2">
    <location>
        <begin position="4"/>
        <end position="329"/>
    </location>
</feature>
<sequence>MTSITVIGAGIFGLAAGYEIARRGHPVQVIEARGIGAGSSGGTVGALAPHAPDSWNRKKQVQLDSLLAARGFWDGVAQTGGCDPGYARQGRVQAVARGDLDRLRQRIEGAARNWQGQARMWLTQTRPGGDLVPDSPDGWWLQDDLSARLSPRLACQALAAAIRAQGGEIICGKAAHPDDVPAPTIWATGAEGLAMLGNDLGRKQGQGVKGQSASLGFAAPDAPQVYAEGLHVVPHADGTVGVGSTSENEYTHDHVDAQLDDVIARARATCPALADAPVLERWAGIRPRARSRAPLLGPWPGRAGQFVLNGGFKIGFGMAPVLAGMIADLAIDGQDRIPPEFRS</sequence>
<dbReference type="EMBL" id="CP025583">
    <property type="protein sequence ID" value="AUM75390.1"/>
    <property type="molecule type" value="Genomic_DNA"/>
</dbReference>
<organism evidence="3 4">
    <name type="scientific">Paracoccus jeotgali</name>
    <dbReference type="NCBI Taxonomy" id="2065379"/>
    <lineage>
        <taxon>Bacteria</taxon>
        <taxon>Pseudomonadati</taxon>
        <taxon>Pseudomonadota</taxon>
        <taxon>Alphaproteobacteria</taxon>
        <taxon>Rhodobacterales</taxon>
        <taxon>Paracoccaceae</taxon>
        <taxon>Paracoccus</taxon>
    </lineage>
</organism>